<feature type="transmembrane region" description="Helical" evidence="1">
    <location>
        <begin position="108"/>
        <end position="126"/>
    </location>
</feature>
<accession>A0A858U406</accession>
<dbReference type="Proteomes" id="UP000501060">
    <property type="component" value="Chromosome"/>
</dbReference>
<keyword evidence="1" id="KW-0812">Transmembrane</keyword>
<dbReference type="KEGG" id="mphe:HGG69_02705"/>
<evidence type="ECO:0000313" key="3">
    <source>
        <dbReference type="Proteomes" id="UP000501060"/>
    </source>
</evidence>
<feature type="transmembrane region" description="Helical" evidence="1">
    <location>
        <begin position="173"/>
        <end position="196"/>
    </location>
</feature>
<keyword evidence="1" id="KW-0472">Membrane</keyword>
<feature type="transmembrane region" description="Helical" evidence="1">
    <location>
        <begin position="133"/>
        <end position="153"/>
    </location>
</feature>
<sequence>MKTLLSNNINDLTHRENYGFFAWFGGYSSFDESRWLFITLFVVFFLLLFSFILFRKPIVKKYQLCEKILYMNKATFWKVSGFIALMFVLFRCLFLFMTDWPAKWESIPLHFCRLCIIAISVLMLLNKLHLIKYVFFFCLLGGTLAVLFCDLNNNPIFQNQNQGYPIHYGWDSYIFWDYVLAHFYVFAGSIIPFILTQEKISKKDFLKIQAIFTSMIIFFFILNYLTTFLPNKKWWANWFYLGISEVNTLQDIFPPLTKWPITFITGSVISLIGFIPFILMYWLVSMFGVEKNDNNKYVFKIYRENSFTYFKQSKFLN</sequence>
<dbReference type="AlphaFoldDB" id="A0A858U406"/>
<dbReference type="Pfam" id="PF14808">
    <property type="entry name" value="TMEM164"/>
    <property type="match status" value="1"/>
</dbReference>
<evidence type="ECO:0000313" key="2">
    <source>
        <dbReference type="EMBL" id="QJG67200.1"/>
    </source>
</evidence>
<organism evidence="2 3">
    <name type="scientific">Mycoplasma phocoenae</name>
    <dbReference type="NCBI Taxonomy" id="754517"/>
    <lineage>
        <taxon>Bacteria</taxon>
        <taxon>Bacillati</taxon>
        <taxon>Mycoplasmatota</taxon>
        <taxon>Mollicutes</taxon>
        <taxon>Mycoplasmataceae</taxon>
        <taxon>Mycoplasma</taxon>
    </lineage>
</organism>
<dbReference type="RefSeq" id="WP_169605249.1">
    <property type="nucleotide sequence ID" value="NZ_CP051481.1"/>
</dbReference>
<feature type="transmembrane region" description="Helical" evidence="1">
    <location>
        <begin position="35"/>
        <end position="54"/>
    </location>
</feature>
<feature type="transmembrane region" description="Helical" evidence="1">
    <location>
        <begin position="261"/>
        <end position="284"/>
    </location>
</feature>
<feature type="transmembrane region" description="Helical" evidence="1">
    <location>
        <begin position="75"/>
        <end position="96"/>
    </location>
</feature>
<keyword evidence="1" id="KW-1133">Transmembrane helix</keyword>
<keyword evidence="3" id="KW-1185">Reference proteome</keyword>
<protein>
    <submittedName>
        <fullName evidence="2">YwaF family protein</fullName>
    </submittedName>
</protein>
<reference evidence="2 3" key="1">
    <citation type="submission" date="2020-04" db="EMBL/GenBank/DDBJ databases">
        <title>Novel Mycoplasma species detected in Phocoena phocoena (harbor porpoise) from the USA.</title>
        <authorList>
            <person name="Volokhov D.V."/>
        </authorList>
    </citation>
    <scope>NUCLEOTIDE SEQUENCE [LARGE SCALE GENOMIC DNA]</scope>
    <source>
        <strain evidence="2 3">Phocoena C-264-GEN</strain>
    </source>
</reference>
<name>A0A858U406_9MOLU</name>
<feature type="transmembrane region" description="Helical" evidence="1">
    <location>
        <begin position="208"/>
        <end position="229"/>
    </location>
</feature>
<evidence type="ECO:0000256" key="1">
    <source>
        <dbReference type="SAM" id="Phobius"/>
    </source>
</evidence>
<gene>
    <name evidence="2" type="ORF">HGG69_02705</name>
</gene>
<proteinExistence type="predicted"/>
<dbReference type="EMBL" id="CP051481">
    <property type="protein sequence ID" value="QJG67200.1"/>
    <property type="molecule type" value="Genomic_DNA"/>
</dbReference>